<dbReference type="GO" id="GO:0008764">
    <property type="term" value="F:UDP-N-acetylmuramoylalanine-D-glutamate ligase activity"/>
    <property type="evidence" value="ECO:0007669"/>
    <property type="project" value="UniProtKB-UniRule"/>
</dbReference>
<evidence type="ECO:0000256" key="12">
    <source>
        <dbReference type="ARBA" id="ARBA00022984"/>
    </source>
</evidence>
<evidence type="ECO:0000256" key="13">
    <source>
        <dbReference type="ARBA" id="ARBA00023316"/>
    </source>
</evidence>
<keyword evidence="22" id="KW-1185">Reference proteome</keyword>
<dbReference type="GO" id="GO:0005737">
    <property type="term" value="C:cytoplasm"/>
    <property type="evidence" value="ECO:0007669"/>
    <property type="project" value="UniProtKB-SubCell"/>
</dbReference>
<gene>
    <name evidence="17" type="primary">murD</name>
    <name evidence="21" type="ORF">CNY62_02190</name>
</gene>
<dbReference type="HAMAP" id="MF_00639">
    <property type="entry name" value="MurD"/>
    <property type="match status" value="1"/>
</dbReference>
<dbReference type="UniPathway" id="UPA00219"/>
<dbReference type="InterPro" id="IPR004101">
    <property type="entry name" value="Mur_ligase_C"/>
</dbReference>
<dbReference type="RefSeq" id="WP_029092339.1">
    <property type="nucleotide sequence ID" value="NZ_CBCPIX010000001.1"/>
</dbReference>
<protein>
    <recommendedName>
        <fullName evidence="6 17">UDP-N-acetylmuramoylalanine--D-glutamate ligase</fullName>
        <ecNumber evidence="5 17">6.3.2.9</ecNumber>
    </recommendedName>
    <alternativeName>
        <fullName evidence="15 17">D-glutamic acid-adding enzyme</fullName>
    </alternativeName>
    <alternativeName>
        <fullName evidence="14 17">UDP-N-acetylmuramoyl-L-alanyl-D-glutamate synthetase</fullName>
    </alternativeName>
</protein>
<dbReference type="GO" id="GO:0008360">
    <property type="term" value="P:regulation of cell shape"/>
    <property type="evidence" value="ECO:0007669"/>
    <property type="project" value="UniProtKB-KW"/>
</dbReference>
<evidence type="ECO:0000256" key="10">
    <source>
        <dbReference type="ARBA" id="ARBA00022840"/>
    </source>
</evidence>
<dbReference type="InterPro" id="IPR036565">
    <property type="entry name" value="Mur-like_cat_sf"/>
</dbReference>
<evidence type="ECO:0000256" key="11">
    <source>
        <dbReference type="ARBA" id="ARBA00022960"/>
    </source>
</evidence>
<evidence type="ECO:0000256" key="2">
    <source>
        <dbReference type="ARBA" id="ARBA00004496"/>
    </source>
</evidence>
<keyword evidence="9 17" id="KW-0547">Nucleotide-binding</keyword>
<dbReference type="STRING" id="2756.BFR44_01390"/>
<dbReference type="PANTHER" id="PTHR43692">
    <property type="entry name" value="UDP-N-ACETYLMURAMOYLALANINE--D-GLUTAMATE LIGASE"/>
    <property type="match status" value="1"/>
</dbReference>
<evidence type="ECO:0000256" key="18">
    <source>
        <dbReference type="RuleBase" id="RU003664"/>
    </source>
</evidence>
<dbReference type="EC" id="6.3.2.9" evidence="5 17"/>
<dbReference type="Proteomes" id="UP000243591">
    <property type="component" value="Chromosome"/>
</dbReference>
<dbReference type="GO" id="GO:0051301">
    <property type="term" value="P:cell division"/>
    <property type="evidence" value="ECO:0007669"/>
    <property type="project" value="UniProtKB-KW"/>
</dbReference>
<dbReference type="InterPro" id="IPR013221">
    <property type="entry name" value="Mur_ligase_cen"/>
</dbReference>
<feature type="domain" description="Mur ligase C-terminal" evidence="19">
    <location>
        <begin position="313"/>
        <end position="426"/>
    </location>
</feature>
<comment type="pathway">
    <text evidence="3 17 18">Cell wall biogenesis; peptidoglycan biosynthesis.</text>
</comment>
<evidence type="ECO:0000256" key="16">
    <source>
        <dbReference type="ARBA" id="ARBA00047632"/>
    </source>
</evidence>
<keyword evidence="13 17" id="KW-0961">Cell wall biogenesis/degradation</keyword>
<dbReference type="Gene3D" id="3.40.50.720">
    <property type="entry name" value="NAD(P)-binding Rossmann-like Domain"/>
    <property type="match status" value="1"/>
</dbReference>
<evidence type="ECO:0000313" key="21">
    <source>
        <dbReference type="EMBL" id="ATF25294.1"/>
    </source>
</evidence>
<accession>A0A1D2LHU6</accession>
<proteinExistence type="inferred from homology"/>
<comment type="similarity">
    <text evidence="4 17">Belongs to the MurCDEF family.</text>
</comment>
<keyword evidence="10 17" id="KW-0067">ATP-binding</keyword>
<evidence type="ECO:0000256" key="6">
    <source>
        <dbReference type="ARBA" id="ARBA00015655"/>
    </source>
</evidence>
<name>A0A1D2LHU6_BROTH</name>
<evidence type="ECO:0000256" key="14">
    <source>
        <dbReference type="ARBA" id="ARBA00030398"/>
    </source>
</evidence>
<dbReference type="SUPFAM" id="SSF53623">
    <property type="entry name" value="MurD-like peptide ligases, catalytic domain"/>
    <property type="match status" value="1"/>
</dbReference>
<dbReference type="InterPro" id="IPR036615">
    <property type="entry name" value="Mur_ligase_C_dom_sf"/>
</dbReference>
<evidence type="ECO:0000256" key="15">
    <source>
        <dbReference type="ARBA" id="ARBA00032324"/>
    </source>
</evidence>
<dbReference type="Pfam" id="PF02875">
    <property type="entry name" value="Mur_ligase_C"/>
    <property type="match status" value="1"/>
</dbReference>
<dbReference type="NCBIfam" id="TIGR01087">
    <property type="entry name" value="murD"/>
    <property type="match status" value="1"/>
</dbReference>
<evidence type="ECO:0000256" key="3">
    <source>
        <dbReference type="ARBA" id="ARBA00004752"/>
    </source>
</evidence>
<dbReference type="AlphaFoldDB" id="A0A1D2LHU6"/>
<dbReference type="Gene3D" id="3.40.1190.10">
    <property type="entry name" value="Mur-like, catalytic domain"/>
    <property type="match status" value="1"/>
</dbReference>
<evidence type="ECO:0000259" key="19">
    <source>
        <dbReference type="Pfam" id="PF02875"/>
    </source>
</evidence>
<keyword evidence="12 17" id="KW-0573">Peptidoglycan synthesis</keyword>
<feature type="domain" description="Mur ligase central" evidence="20">
    <location>
        <begin position="117"/>
        <end position="291"/>
    </location>
</feature>
<dbReference type="SUPFAM" id="SSF51984">
    <property type="entry name" value="MurCD N-terminal domain"/>
    <property type="match status" value="1"/>
</dbReference>
<dbReference type="GO" id="GO:0071555">
    <property type="term" value="P:cell wall organization"/>
    <property type="evidence" value="ECO:0007669"/>
    <property type="project" value="UniProtKB-KW"/>
</dbReference>
<evidence type="ECO:0000256" key="4">
    <source>
        <dbReference type="ARBA" id="ARBA00010416"/>
    </source>
</evidence>
<keyword evidence="7 17" id="KW-0963">Cytoplasm</keyword>
<organism evidence="21 22">
    <name type="scientific">Brochothrix thermosphacta</name>
    <name type="common">Microbacterium thermosphactum</name>
    <dbReference type="NCBI Taxonomy" id="2756"/>
    <lineage>
        <taxon>Bacteria</taxon>
        <taxon>Bacillati</taxon>
        <taxon>Bacillota</taxon>
        <taxon>Bacilli</taxon>
        <taxon>Bacillales</taxon>
        <taxon>Listeriaceae</taxon>
        <taxon>Brochothrix</taxon>
    </lineage>
</organism>
<evidence type="ECO:0000256" key="7">
    <source>
        <dbReference type="ARBA" id="ARBA00022490"/>
    </source>
</evidence>
<comment type="function">
    <text evidence="1 17 18">Cell wall formation. Catalyzes the addition of glutamate to the nucleotide precursor UDP-N-acetylmuramoyl-L-alanine (UMA).</text>
</comment>
<keyword evidence="11 17" id="KW-0133">Cell shape</keyword>
<feature type="binding site" evidence="17">
    <location>
        <begin position="119"/>
        <end position="125"/>
    </location>
    <ligand>
        <name>ATP</name>
        <dbReference type="ChEBI" id="CHEBI:30616"/>
    </ligand>
</feature>
<comment type="catalytic activity">
    <reaction evidence="16 17 18">
        <text>UDP-N-acetyl-alpha-D-muramoyl-L-alanine + D-glutamate + ATP = UDP-N-acetyl-alpha-D-muramoyl-L-alanyl-D-glutamate + ADP + phosphate + H(+)</text>
        <dbReference type="Rhea" id="RHEA:16429"/>
        <dbReference type="ChEBI" id="CHEBI:15378"/>
        <dbReference type="ChEBI" id="CHEBI:29986"/>
        <dbReference type="ChEBI" id="CHEBI:30616"/>
        <dbReference type="ChEBI" id="CHEBI:43474"/>
        <dbReference type="ChEBI" id="CHEBI:83898"/>
        <dbReference type="ChEBI" id="CHEBI:83900"/>
        <dbReference type="ChEBI" id="CHEBI:456216"/>
        <dbReference type="EC" id="6.3.2.9"/>
    </reaction>
</comment>
<keyword evidence="17 18" id="KW-0132">Cell division</keyword>
<reference evidence="21 22" key="1">
    <citation type="submission" date="2017-09" db="EMBL/GenBank/DDBJ databases">
        <title>Complete Genome Sequences of Two Strains of the Meat Spoilage Bacterium Brochothrix thermosphacta Isolated from Ground Chicken.</title>
        <authorList>
            <person name="Paoli G.C."/>
            <person name="Wijey C."/>
            <person name="Chen C.-Y."/>
            <person name="Nguyen L."/>
            <person name="Yan X."/>
            <person name="Irwin P.L."/>
        </authorList>
    </citation>
    <scope>NUCLEOTIDE SEQUENCE [LARGE SCALE GENOMIC DNA]</scope>
    <source>
        <strain evidence="21 22">BI</strain>
    </source>
</reference>
<dbReference type="InterPro" id="IPR005762">
    <property type="entry name" value="MurD"/>
</dbReference>
<dbReference type="PANTHER" id="PTHR43692:SF1">
    <property type="entry name" value="UDP-N-ACETYLMURAMOYLALANINE--D-GLUTAMATE LIGASE"/>
    <property type="match status" value="1"/>
</dbReference>
<dbReference type="KEGG" id="bths:CNY62_02190"/>
<evidence type="ECO:0000256" key="5">
    <source>
        <dbReference type="ARBA" id="ARBA00012212"/>
    </source>
</evidence>
<dbReference type="GO" id="GO:0009252">
    <property type="term" value="P:peptidoglycan biosynthetic process"/>
    <property type="evidence" value="ECO:0007669"/>
    <property type="project" value="UniProtKB-UniRule"/>
</dbReference>
<dbReference type="GO" id="GO:0005524">
    <property type="term" value="F:ATP binding"/>
    <property type="evidence" value="ECO:0007669"/>
    <property type="project" value="UniProtKB-UniRule"/>
</dbReference>
<evidence type="ECO:0000256" key="1">
    <source>
        <dbReference type="ARBA" id="ARBA00002734"/>
    </source>
</evidence>
<sequence length="450" mass="49685">MKKITTYRHKKVLVLGLARSGVKAAELLHELGAFVTINDKKAFAENPAAQDLLEEGIKVITGSHPIELLDEGFELVVKNPGIPYENQMVQKALELNIPVITEVELAYQISEAQIVGITGTNGKTTTTTLINEMLNAGDKTAHLAGNIGFPAAGVAMEAKKDDVITMELSSFQLMGIQTFRPHIAVIVNIYEAHLDYHGSRQGYVAAKLRIFENQQADDYLVVNWNQPELRELITQAKSRIVPFSTKEVVEAGAYVLDGNLMFKDEIVGQQQDIILPGEHNLENVLAAICVAKLEGQSNETIMHVLSTFYGVEHRTQFIKTLNNRRFYNDSKATNIISTESALKGFKEPVVLLAGGLDRGTEFDELKPFFKNVRAVVLFGETKHKIARVATEAGVEHIKIVTDVEEAVPVAYEYSEPGDVILLSPACASWDQVPSFEVRGDLFIKAVQELV</sequence>
<evidence type="ECO:0000256" key="8">
    <source>
        <dbReference type="ARBA" id="ARBA00022598"/>
    </source>
</evidence>
<dbReference type="OrthoDB" id="9809796at2"/>
<evidence type="ECO:0000256" key="17">
    <source>
        <dbReference type="HAMAP-Rule" id="MF_00639"/>
    </source>
</evidence>
<dbReference type="EMBL" id="CP023483">
    <property type="protein sequence ID" value="ATF25294.1"/>
    <property type="molecule type" value="Genomic_DNA"/>
</dbReference>
<keyword evidence="17 18" id="KW-0131">Cell cycle</keyword>
<dbReference type="Pfam" id="PF21799">
    <property type="entry name" value="MurD-like_N"/>
    <property type="match status" value="1"/>
</dbReference>
<comment type="subcellular location">
    <subcellularLocation>
        <location evidence="2 17 18">Cytoplasm</location>
    </subcellularLocation>
</comment>
<dbReference type="SUPFAM" id="SSF53244">
    <property type="entry name" value="MurD-like peptide ligases, peptide-binding domain"/>
    <property type="match status" value="1"/>
</dbReference>
<keyword evidence="8 17" id="KW-0436">Ligase</keyword>
<evidence type="ECO:0000259" key="20">
    <source>
        <dbReference type="Pfam" id="PF08245"/>
    </source>
</evidence>
<dbReference type="Pfam" id="PF08245">
    <property type="entry name" value="Mur_ligase_M"/>
    <property type="match status" value="1"/>
</dbReference>
<evidence type="ECO:0000313" key="22">
    <source>
        <dbReference type="Proteomes" id="UP000243591"/>
    </source>
</evidence>
<dbReference type="Gene3D" id="3.90.190.20">
    <property type="entry name" value="Mur ligase, C-terminal domain"/>
    <property type="match status" value="1"/>
</dbReference>
<evidence type="ECO:0000256" key="9">
    <source>
        <dbReference type="ARBA" id="ARBA00022741"/>
    </source>
</evidence>